<dbReference type="Gene3D" id="3.30.497.10">
    <property type="entry name" value="Antithrombin, subunit I, domain 2"/>
    <property type="match status" value="1"/>
</dbReference>
<dbReference type="SMART" id="SM00093">
    <property type="entry name" value="SERPIN"/>
    <property type="match status" value="1"/>
</dbReference>
<dbReference type="PANTHER" id="PTHR11461">
    <property type="entry name" value="SERINE PROTEASE INHIBITOR, SERPIN"/>
    <property type="match status" value="1"/>
</dbReference>
<dbReference type="FunCoup" id="A0A6P7JR87">
    <property type="interactions" value="1587"/>
</dbReference>
<dbReference type="PRINTS" id="PR00654">
    <property type="entry name" value="ANGIOTENSNGN"/>
</dbReference>
<evidence type="ECO:0000313" key="18">
    <source>
        <dbReference type="Proteomes" id="UP000515145"/>
    </source>
</evidence>
<name>A0A6P7JR87_9TELE</name>
<evidence type="ECO:0000256" key="4">
    <source>
        <dbReference type="ARBA" id="ARBA00015105"/>
    </source>
</evidence>
<dbReference type="RefSeq" id="XP_028279395.1">
    <property type="nucleotide sequence ID" value="XM_028423594.1"/>
</dbReference>
<feature type="signal peptide" evidence="16">
    <location>
        <begin position="1"/>
        <end position="24"/>
    </location>
</feature>
<keyword evidence="8" id="KW-1015">Disulfide bond</keyword>
<evidence type="ECO:0000256" key="13">
    <source>
        <dbReference type="ARBA" id="ARBA00033182"/>
    </source>
</evidence>
<dbReference type="InterPro" id="IPR000215">
    <property type="entry name" value="Serpin_fam"/>
</dbReference>
<protein>
    <recommendedName>
        <fullName evidence="4">Angiotensinogen</fullName>
    </recommendedName>
    <alternativeName>
        <fullName evidence="13">Serpin A8</fullName>
    </alternativeName>
</protein>
<dbReference type="AlphaFoldDB" id="A0A6P7JR87"/>
<dbReference type="GeneID" id="114447368"/>
<dbReference type="InterPro" id="IPR023795">
    <property type="entry name" value="Serpin_CS"/>
</dbReference>
<dbReference type="GO" id="GO:0004867">
    <property type="term" value="F:serine-type endopeptidase inhibitor activity"/>
    <property type="evidence" value="ECO:0007669"/>
    <property type="project" value="InterPro"/>
</dbReference>
<evidence type="ECO:0000256" key="9">
    <source>
        <dbReference type="ARBA" id="ARBA00023180"/>
    </source>
</evidence>
<evidence type="ECO:0000256" key="16">
    <source>
        <dbReference type="SAM" id="SignalP"/>
    </source>
</evidence>
<feature type="domain" description="Serpin" evidence="17">
    <location>
        <begin position="99"/>
        <end position="463"/>
    </location>
</feature>
<dbReference type="GO" id="GO:0003081">
    <property type="term" value="P:regulation of systemic arterial blood pressure by renin-angiotensin"/>
    <property type="evidence" value="ECO:0007669"/>
    <property type="project" value="InterPro"/>
</dbReference>
<keyword evidence="18" id="KW-1185">Reference proteome</keyword>
<dbReference type="InterPro" id="IPR000227">
    <property type="entry name" value="Angiotensinogen"/>
</dbReference>
<evidence type="ECO:0000256" key="1">
    <source>
        <dbReference type="ARBA" id="ARBA00002747"/>
    </source>
</evidence>
<evidence type="ECO:0000256" key="6">
    <source>
        <dbReference type="ARBA" id="ARBA00022729"/>
    </source>
</evidence>
<evidence type="ECO:0000256" key="7">
    <source>
        <dbReference type="ARBA" id="ARBA00022858"/>
    </source>
</evidence>
<dbReference type="Proteomes" id="UP000515145">
    <property type="component" value="Chromosome 15"/>
</dbReference>
<accession>A0A6P7JR87</accession>
<dbReference type="PROSITE" id="PS00284">
    <property type="entry name" value="SERPIN"/>
    <property type="match status" value="1"/>
</dbReference>
<dbReference type="InterPro" id="IPR042185">
    <property type="entry name" value="Serpin_sf_2"/>
</dbReference>
<comment type="function">
    <text evidence="11">Stimulates aldosterone release.</text>
</comment>
<keyword evidence="5" id="KW-0964">Secreted</keyword>
<feature type="chain" id="PRO_5028101185" description="Angiotensinogen" evidence="16">
    <location>
        <begin position="25"/>
        <end position="465"/>
    </location>
</feature>
<gene>
    <name evidence="19" type="primary">agt</name>
</gene>
<keyword evidence="7" id="KW-0838">Vasoactive</keyword>
<dbReference type="Pfam" id="PF00079">
    <property type="entry name" value="Serpin"/>
    <property type="match status" value="1"/>
</dbReference>
<keyword evidence="6 16" id="KW-0732">Signal</keyword>
<comment type="subcellular location">
    <subcellularLocation>
        <location evidence="2">Secreted</location>
    </subcellularLocation>
</comment>
<evidence type="ECO:0000256" key="12">
    <source>
        <dbReference type="ARBA" id="ARBA00029391"/>
    </source>
</evidence>
<dbReference type="GO" id="GO:0042981">
    <property type="term" value="P:regulation of apoptotic process"/>
    <property type="evidence" value="ECO:0007669"/>
    <property type="project" value="TreeGrafter"/>
</dbReference>
<comment type="function">
    <text evidence="12">Is a ligand for the G-protein coupled receptor MAS1. Has vasodilator and antidiuretic effects. Has an antithrombotic effect that involves MAS1-mediated release of nitric oxide from platelets.</text>
</comment>
<evidence type="ECO:0000259" key="17">
    <source>
        <dbReference type="SMART" id="SM00093"/>
    </source>
</evidence>
<keyword evidence="10" id="KW-0839">Vasoconstrictor</keyword>
<evidence type="ECO:0000256" key="11">
    <source>
        <dbReference type="ARBA" id="ARBA00029380"/>
    </source>
</evidence>
<reference evidence="19" key="1">
    <citation type="submission" date="2025-08" db="UniProtKB">
        <authorList>
            <consortium name="RefSeq"/>
        </authorList>
    </citation>
    <scope>IDENTIFICATION</scope>
</reference>
<dbReference type="PANTHER" id="PTHR11461:SF13">
    <property type="entry name" value="ANGIOTENSINOGEN"/>
    <property type="match status" value="1"/>
</dbReference>
<evidence type="ECO:0000256" key="10">
    <source>
        <dbReference type="ARBA" id="ARBA00023322"/>
    </source>
</evidence>
<evidence type="ECO:0000256" key="5">
    <source>
        <dbReference type="ARBA" id="ARBA00022525"/>
    </source>
</evidence>
<dbReference type="InterPro" id="IPR042178">
    <property type="entry name" value="Serpin_sf_1"/>
</dbReference>
<dbReference type="GO" id="GO:0042310">
    <property type="term" value="P:vasoconstriction"/>
    <property type="evidence" value="ECO:0007669"/>
    <property type="project" value="UniProtKB-KW"/>
</dbReference>
<proteinExistence type="inferred from homology"/>
<dbReference type="InterPro" id="IPR023796">
    <property type="entry name" value="Serpin_dom"/>
</dbReference>
<dbReference type="OrthoDB" id="7817921at2759"/>
<evidence type="ECO:0000256" key="2">
    <source>
        <dbReference type="ARBA" id="ARBA00004613"/>
    </source>
</evidence>
<dbReference type="SUPFAM" id="SSF56574">
    <property type="entry name" value="Serpins"/>
    <property type="match status" value="1"/>
</dbReference>
<keyword evidence="9" id="KW-0325">Glycoprotein</keyword>
<dbReference type="InParanoid" id="A0A6P7JR87"/>
<sequence>MQRLRSPLLALLLCCCCCLSGGQANRVYVHPFHLFAAENVSCETLQPQIIKPLETLPVAPLDIEILTPDIRDPSKMDPQRQNITERTAVLAELMNSLGLRMYQALSSKQQGTNTLLSPVNTYGSLVTFYLGASKRTASSFQLLLGLSSDTDREDCVSLVDGHKVLKTLQGINSLVDDGPKDEITTQVWAFTRQDARLSEDFIQGTQDFSDTSFIRGIDFSKSPEAEQLVNSFVEKTSHGMVKQIVKDVNSSSDLLFITSFIFQGNWRTAFKPEKTSLQEFHVDETTTVMAPLMTHTGQYHYLNDKVRQCTVVKLSLSKRSYMLLVLPHEGASLSDIESKLRTGVMSGWHQKLQEGLLELSLPKFSLSSVTDLHDLLTDMDPEIEAKLLGSQAEFSQLSNIKPFTIDKAVNKVLFEMSEEGAEAQDTRQEEGVPLKLSINRPFFFSVIEGESNAILMLGKITNPTL</sequence>
<evidence type="ECO:0000256" key="14">
    <source>
        <dbReference type="ARBA" id="ARBA00046068"/>
    </source>
</evidence>
<comment type="function">
    <text evidence="1">Essential component of the renin-angiotensin system (RAS), a potent regulator of blood pressure, body fluid and electrolyte homeostasis.</text>
</comment>
<comment type="similarity">
    <text evidence="3 15">Belongs to the serpin family.</text>
</comment>
<evidence type="ECO:0000256" key="15">
    <source>
        <dbReference type="RuleBase" id="RU000411"/>
    </source>
</evidence>
<organism evidence="18 19">
    <name type="scientific">Parambassis ranga</name>
    <name type="common">Indian glassy fish</name>
    <dbReference type="NCBI Taxonomy" id="210632"/>
    <lineage>
        <taxon>Eukaryota</taxon>
        <taxon>Metazoa</taxon>
        <taxon>Chordata</taxon>
        <taxon>Craniata</taxon>
        <taxon>Vertebrata</taxon>
        <taxon>Euteleostomi</taxon>
        <taxon>Actinopterygii</taxon>
        <taxon>Neopterygii</taxon>
        <taxon>Teleostei</taxon>
        <taxon>Neoteleostei</taxon>
        <taxon>Acanthomorphata</taxon>
        <taxon>Ovalentaria</taxon>
        <taxon>Ambassidae</taxon>
        <taxon>Parambassis</taxon>
    </lineage>
</organism>
<evidence type="ECO:0000256" key="3">
    <source>
        <dbReference type="ARBA" id="ARBA00009500"/>
    </source>
</evidence>
<dbReference type="InterPro" id="IPR036186">
    <property type="entry name" value="Serpin_sf"/>
</dbReference>
<evidence type="ECO:0000313" key="19">
    <source>
        <dbReference type="RefSeq" id="XP_028279395.1"/>
    </source>
</evidence>
<dbReference type="Gene3D" id="2.30.39.10">
    <property type="entry name" value="Alpha-1-antitrypsin, domain 1"/>
    <property type="match status" value="1"/>
</dbReference>
<evidence type="ECO:0000256" key="8">
    <source>
        <dbReference type="ARBA" id="ARBA00023157"/>
    </source>
</evidence>
<dbReference type="CTD" id="183"/>
<comment type="function">
    <text evidence="14">Acts directly on vascular smooth muscle as a potent vasoconstrictor, affects cardiac contractility and heart rate through its action on the sympathetic nervous system, and alters renal sodium and water absorption through its ability to stimulate the zona glomerulosa cells of the adrenal cortex to synthesize and secrete aldosterone. Acts by binding to angiotensin receptors AGTR1 and AGTR2. Also binds the DEAR/FBXW7-AS1 receptor.</text>
</comment>
<dbReference type="GO" id="GO:0005615">
    <property type="term" value="C:extracellular space"/>
    <property type="evidence" value="ECO:0007669"/>
    <property type="project" value="InterPro"/>
</dbReference>